<dbReference type="GeneTree" id="ENSGT00940000164709"/>
<feature type="chain" id="PRO_5030908997" evidence="1">
    <location>
        <begin position="21"/>
        <end position="138"/>
    </location>
</feature>
<evidence type="ECO:0000313" key="2">
    <source>
        <dbReference type="Ensembl" id="ENSMFAP00000052324.1"/>
    </source>
</evidence>
<dbReference type="AlphaFoldDB" id="A0A7N9CIG2"/>
<dbReference type="PRINTS" id="PR02045">
    <property type="entry name" value="F138DOMAIN"/>
</dbReference>
<protein>
    <submittedName>
        <fullName evidence="2">Uncharacterized protein</fullName>
    </submittedName>
</protein>
<proteinExistence type="predicted"/>
<organism evidence="2 3">
    <name type="scientific">Macaca fascicularis</name>
    <name type="common">Crab-eating macaque</name>
    <name type="synonym">Cynomolgus monkey</name>
    <dbReference type="NCBI Taxonomy" id="9541"/>
    <lineage>
        <taxon>Eukaryota</taxon>
        <taxon>Metazoa</taxon>
        <taxon>Chordata</taxon>
        <taxon>Craniata</taxon>
        <taxon>Vertebrata</taxon>
        <taxon>Euteleostomi</taxon>
        <taxon>Mammalia</taxon>
        <taxon>Eutheria</taxon>
        <taxon>Euarchontoglires</taxon>
        <taxon>Primates</taxon>
        <taxon>Haplorrhini</taxon>
        <taxon>Catarrhini</taxon>
        <taxon>Cercopithecidae</taxon>
        <taxon>Cercopithecinae</taxon>
        <taxon>Macaca</taxon>
    </lineage>
</organism>
<name>A0A7N9CIG2_MACFA</name>
<reference evidence="2" key="3">
    <citation type="submission" date="2025-09" db="UniProtKB">
        <authorList>
            <consortium name="Ensembl"/>
        </authorList>
    </citation>
    <scope>IDENTIFICATION</scope>
</reference>
<evidence type="ECO:0000256" key="1">
    <source>
        <dbReference type="SAM" id="SignalP"/>
    </source>
</evidence>
<dbReference type="PANTHER" id="PTHR46254:SF3">
    <property type="entry name" value="SECRETED PROTEIN"/>
    <property type="match status" value="1"/>
</dbReference>
<reference evidence="2 3" key="1">
    <citation type="submission" date="2013-03" db="EMBL/GenBank/DDBJ databases">
        <authorList>
            <person name="Warren W."/>
            <person name="Wilson R.K."/>
        </authorList>
    </citation>
    <scope>NUCLEOTIDE SEQUENCE</scope>
</reference>
<dbReference type="PANTHER" id="PTHR46254">
    <property type="entry name" value="PROTEIN GVQW1-RELATED"/>
    <property type="match status" value="1"/>
</dbReference>
<dbReference type="Proteomes" id="UP000233100">
    <property type="component" value="Chromosome 3"/>
</dbReference>
<feature type="signal peptide" evidence="1">
    <location>
        <begin position="1"/>
        <end position="20"/>
    </location>
</feature>
<keyword evidence="1" id="KW-0732">Signal</keyword>
<reference evidence="2" key="2">
    <citation type="submission" date="2025-08" db="UniProtKB">
        <authorList>
            <consortium name="Ensembl"/>
        </authorList>
    </citation>
    <scope>IDENTIFICATION</scope>
</reference>
<sequence length="138" mass="15427">ATAPGLVHTFYLFFLRQSFALVAQAGVQWRDLGLLQQRDLGLLQPPPPRFKRFSCLSLPSSWDYRHEPPHPANFVFLVETGFHHVGQASFKLLTSGDSPASASQSVGITGVSHHTQPIHFLISDFHKLGLTCIQFYKL</sequence>
<keyword evidence="3" id="KW-1185">Reference proteome</keyword>
<evidence type="ECO:0000313" key="3">
    <source>
        <dbReference type="Proteomes" id="UP000233100"/>
    </source>
</evidence>
<dbReference type="Ensembl" id="ENSMFAT00000078371.1">
    <property type="protein sequence ID" value="ENSMFAP00000052324.1"/>
    <property type="gene ID" value="ENSMFAG00000054840.1"/>
</dbReference>
<accession>A0A7N9CIG2</accession>